<dbReference type="PROSITE" id="PS51918">
    <property type="entry name" value="RADICAL_SAM"/>
    <property type="match status" value="1"/>
</dbReference>
<dbReference type="EC" id="5.4.3.9" evidence="12"/>
<dbReference type="SFLD" id="SFLDG01070">
    <property type="entry name" value="PLP-dependent"/>
    <property type="match status" value="1"/>
</dbReference>
<feature type="domain" description="Radical SAM core" evidence="11">
    <location>
        <begin position="154"/>
        <end position="375"/>
    </location>
</feature>
<evidence type="ECO:0000313" key="12">
    <source>
        <dbReference type="EMBL" id="KYH30032.1"/>
    </source>
</evidence>
<dbReference type="InterPro" id="IPR013785">
    <property type="entry name" value="Aldolase_TIM"/>
</dbReference>
<dbReference type="InterPro" id="IPR058240">
    <property type="entry name" value="rSAM_sf"/>
</dbReference>
<dbReference type="InterPro" id="IPR007197">
    <property type="entry name" value="rSAM"/>
</dbReference>
<feature type="binding site" evidence="9">
    <location>
        <position position="175"/>
    </location>
    <ligand>
        <name>[4Fe-4S] cluster</name>
        <dbReference type="ChEBI" id="CHEBI:49883"/>
        <note>4Fe-4S-S-AdoMet</note>
    </ligand>
</feature>
<evidence type="ECO:0000256" key="6">
    <source>
        <dbReference type="ARBA" id="ARBA00023004"/>
    </source>
</evidence>
<comment type="caution">
    <text evidence="12">The sequence shown here is derived from an EMBL/GenBank/DDBJ whole genome shotgun (WGS) entry which is preliminary data.</text>
</comment>
<dbReference type="STRING" id="1121305.CLCOL_06700"/>
<keyword evidence="5 10" id="KW-0663">Pyridoxal phosphate</keyword>
<dbReference type="PATRIC" id="fig|1121305.3.peg.677"/>
<keyword evidence="13" id="KW-1185">Reference proteome</keyword>
<evidence type="ECO:0000256" key="7">
    <source>
        <dbReference type="ARBA" id="ARBA00023014"/>
    </source>
</evidence>
<dbReference type="Pfam" id="PF04055">
    <property type="entry name" value="Radical_SAM"/>
    <property type="match status" value="1"/>
</dbReference>
<keyword evidence="4 9" id="KW-0479">Metal-binding</keyword>
<sequence length="411" mass="47113">MGNLTAETVCQTNMDRFSRLKDSIADYIQCKDRILTGLEDEERIEAQKRKIMDRLGATEEQWNDYKWQLANRFTDINDFADLIGVSPKSIAGIEEVGRTYRYAISPYYLSLIDPDDLKCPIRKQAIPSPDELIPDGELDPMDEAGWTPVDSVTRRYPDRLIIKVTNICGMYCRFCQRRRMIGETDNNVSWNKIEAAIDYVRENKEIRDVLITGGDAFMLSDSMIEKLLSSLRAIDHVEIIRFGTRTPVTLPQRITENLVNILKKYHPIYVNTHFNSPREITKESKEACERLANAGIPLGNQMVLLNGVNNDPYTVRKLNQSLLKIRVKPYYIFHPKKVKGTSHFWVSIEEGMEIMETLRGRTSGMAIPTYIVNGPGGLGKTPILPNYLMYIGAEKAVFRNWEGKTFEIDNK</sequence>
<dbReference type="InterPro" id="IPR025895">
    <property type="entry name" value="LAM_C_dom"/>
</dbReference>
<dbReference type="EMBL" id="LTBB01000002">
    <property type="protein sequence ID" value="KYH30032.1"/>
    <property type="molecule type" value="Genomic_DNA"/>
</dbReference>
<organism evidence="12 13">
    <name type="scientific">Clostridium colicanis DSM 13634</name>
    <dbReference type="NCBI Taxonomy" id="1121305"/>
    <lineage>
        <taxon>Bacteria</taxon>
        <taxon>Bacillati</taxon>
        <taxon>Bacillota</taxon>
        <taxon>Clostridia</taxon>
        <taxon>Eubacteriales</taxon>
        <taxon>Clostridiaceae</taxon>
        <taxon>Clostridium</taxon>
    </lineage>
</organism>
<protein>
    <submittedName>
        <fullName evidence="12">Glutamate 2,3-aminomutase</fullName>
        <ecNumber evidence="12">5.4.3.9</ecNumber>
    </submittedName>
</protein>
<name>A0A151AR09_9CLOT</name>
<keyword evidence="7 9" id="KW-0411">Iron-sulfur</keyword>
<feature type="binding site" evidence="9">
    <location>
        <position position="172"/>
    </location>
    <ligand>
        <name>[4Fe-4S] cluster</name>
        <dbReference type="ChEBI" id="CHEBI:49883"/>
        <note>4Fe-4S-S-AdoMet</note>
    </ligand>
</feature>
<keyword evidence="8 12" id="KW-0413">Isomerase</keyword>
<comment type="cofactor">
    <cofactor evidence="1 10">
        <name>pyridoxal 5'-phosphate</name>
        <dbReference type="ChEBI" id="CHEBI:597326"/>
    </cofactor>
</comment>
<dbReference type="PANTHER" id="PTHR30538">
    <property type="entry name" value="LYSINE 2,3-AMINOMUTASE-RELATED"/>
    <property type="match status" value="1"/>
</dbReference>
<keyword evidence="6" id="KW-0408">Iron</keyword>
<evidence type="ECO:0000256" key="2">
    <source>
        <dbReference type="ARBA" id="ARBA00022485"/>
    </source>
</evidence>
<evidence type="ECO:0000256" key="8">
    <source>
        <dbReference type="ARBA" id="ARBA00023235"/>
    </source>
</evidence>
<evidence type="ECO:0000259" key="11">
    <source>
        <dbReference type="PROSITE" id="PS51918"/>
    </source>
</evidence>
<evidence type="ECO:0000256" key="3">
    <source>
        <dbReference type="ARBA" id="ARBA00022691"/>
    </source>
</evidence>
<feature type="modified residue" description="N6-(pyridoxal phosphate)lysine" evidence="10">
    <location>
        <position position="380"/>
    </location>
</feature>
<dbReference type="CDD" id="cd01335">
    <property type="entry name" value="Radical_SAM"/>
    <property type="match status" value="1"/>
</dbReference>
<evidence type="ECO:0000256" key="4">
    <source>
        <dbReference type="ARBA" id="ARBA00022723"/>
    </source>
</evidence>
<keyword evidence="3" id="KW-0949">S-adenosyl-L-methionine</keyword>
<dbReference type="GO" id="GO:0016853">
    <property type="term" value="F:isomerase activity"/>
    <property type="evidence" value="ECO:0007669"/>
    <property type="project" value="UniProtKB-KW"/>
</dbReference>
<dbReference type="PANTHER" id="PTHR30538:SF1">
    <property type="entry name" value="L-LYSINE 2,3-AMINOMUTASE"/>
    <property type="match status" value="1"/>
</dbReference>
<keyword evidence="2 9" id="KW-0004">4Fe-4S</keyword>
<evidence type="ECO:0000313" key="13">
    <source>
        <dbReference type="Proteomes" id="UP000075374"/>
    </source>
</evidence>
<accession>A0A151AR09</accession>
<dbReference type="Gene3D" id="3.20.20.70">
    <property type="entry name" value="Aldolase class I"/>
    <property type="match status" value="1"/>
</dbReference>
<dbReference type="Gene3D" id="6.10.140.1170">
    <property type="match status" value="1"/>
</dbReference>
<dbReference type="GO" id="GO:0046872">
    <property type="term" value="F:metal ion binding"/>
    <property type="evidence" value="ECO:0007669"/>
    <property type="project" value="UniProtKB-KW"/>
</dbReference>
<evidence type="ECO:0000256" key="10">
    <source>
        <dbReference type="PIRSR" id="PIRSR603739-50"/>
    </source>
</evidence>
<dbReference type="Proteomes" id="UP000075374">
    <property type="component" value="Unassembled WGS sequence"/>
</dbReference>
<reference evidence="12 13" key="1">
    <citation type="submission" date="2016-02" db="EMBL/GenBank/DDBJ databases">
        <title>Genome sequence of Clostridium colicanis DSM 13634.</title>
        <authorList>
            <person name="Poehlein A."/>
            <person name="Daniel R."/>
        </authorList>
    </citation>
    <scope>NUCLEOTIDE SEQUENCE [LARGE SCALE GENOMIC DNA]</scope>
    <source>
        <strain evidence="12 13">DSM 13634</strain>
    </source>
</reference>
<feature type="binding site" evidence="9">
    <location>
        <position position="168"/>
    </location>
    <ligand>
        <name>[4Fe-4S] cluster</name>
        <dbReference type="ChEBI" id="CHEBI:49883"/>
        <note>4Fe-4S-S-AdoMet</note>
    </ligand>
</feature>
<evidence type="ECO:0000256" key="5">
    <source>
        <dbReference type="ARBA" id="ARBA00022898"/>
    </source>
</evidence>
<evidence type="ECO:0000256" key="9">
    <source>
        <dbReference type="PIRSR" id="PIRSR004911-1"/>
    </source>
</evidence>
<dbReference type="RefSeq" id="WP_061857584.1">
    <property type="nucleotide sequence ID" value="NZ_LTBB01000002.1"/>
</dbReference>
<gene>
    <name evidence="12" type="primary">eam</name>
    <name evidence="12" type="ORF">CLCOL_06700</name>
</gene>
<dbReference type="GO" id="GO:0051539">
    <property type="term" value="F:4 iron, 4 sulfur cluster binding"/>
    <property type="evidence" value="ECO:0007669"/>
    <property type="project" value="UniProtKB-KW"/>
</dbReference>
<proteinExistence type="predicted"/>
<dbReference type="PIRSF" id="PIRSF004911">
    <property type="entry name" value="DUF160"/>
    <property type="match status" value="1"/>
</dbReference>
<dbReference type="NCBIfam" id="TIGR00238">
    <property type="entry name" value="KamA family radical SAM protein"/>
    <property type="match status" value="1"/>
</dbReference>
<dbReference type="SUPFAM" id="SSF102114">
    <property type="entry name" value="Radical SAM enzymes"/>
    <property type="match status" value="1"/>
</dbReference>
<evidence type="ECO:0000256" key="1">
    <source>
        <dbReference type="ARBA" id="ARBA00001933"/>
    </source>
</evidence>
<dbReference type="Pfam" id="PF12544">
    <property type="entry name" value="LAM_C"/>
    <property type="match status" value="1"/>
</dbReference>
<dbReference type="SFLD" id="SFLDS00029">
    <property type="entry name" value="Radical_SAM"/>
    <property type="match status" value="1"/>
</dbReference>
<dbReference type="AlphaFoldDB" id="A0A151AR09"/>
<dbReference type="InterPro" id="IPR003739">
    <property type="entry name" value="Lys_aminomutase/Glu_NH3_mut"/>
</dbReference>